<gene>
    <name evidence="7" type="ORF">ACFFVI_15240</name>
</gene>
<feature type="transmembrane region" description="Helical" evidence="5">
    <location>
        <begin position="234"/>
        <end position="258"/>
    </location>
</feature>
<keyword evidence="2 5" id="KW-0812">Transmembrane</keyword>
<dbReference type="Pfam" id="PF00324">
    <property type="entry name" value="AA_permease"/>
    <property type="match status" value="1"/>
</dbReference>
<feature type="transmembrane region" description="Helical" evidence="5">
    <location>
        <begin position="93"/>
        <end position="112"/>
    </location>
</feature>
<dbReference type="PIRSF" id="PIRSF006060">
    <property type="entry name" value="AA_transporter"/>
    <property type="match status" value="1"/>
</dbReference>
<evidence type="ECO:0000256" key="1">
    <source>
        <dbReference type="ARBA" id="ARBA00004141"/>
    </source>
</evidence>
<evidence type="ECO:0000313" key="7">
    <source>
        <dbReference type="EMBL" id="MFB9378323.1"/>
    </source>
</evidence>
<feature type="transmembrane region" description="Helical" evidence="5">
    <location>
        <begin position="331"/>
        <end position="351"/>
    </location>
</feature>
<evidence type="ECO:0000256" key="4">
    <source>
        <dbReference type="ARBA" id="ARBA00023136"/>
    </source>
</evidence>
<dbReference type="PANTHER" id="PTHR42770">
    <property type="entry name" value="AMINO ACID TRANSPORTER-RELATED"/>
    <property type="match status" value="1"/>
</dbReference>
<evidence type="ECO:0000313" key="8">
    <source>
        <dbReference type="Proteomes" id="UP001589748"/>
    </source>
</evidence>
<evidence type="ECO:0000256" key="3">
    <source>
        <dbReference type="ARBA" id="ARBA00022989"/>
    </source>
</evidence>
<feature type="transmembrane region" description="Helical" evidence="5">
    <location>
        <begin position="415"/>
        <end position="434"/>
    </location>
</feature>
<dbReference type="InterPro" id="IPR050367">
    <property type="entry name" value="APC_superfamily"/>
</dbReference>
<keyword evidence="3 5" id="KW-1133">Transmembrane helix</keyword>
<evidence type="ECO:0000256" key="5">
    <source>
        <dbReference type="SAM" id="Phobius"/>
    </source>
</evidence>
<comment type="subcellular location">
    <subcellularLocation>
        <location evidence="1">Membrane</location>
        <topology evidence="1">Multi-pass membrane protein</topology>
    </subcellularLocation>
</comment>
<feature type="transmembrane region" description="Helical" evidence="5">
    <location>
        <begin position="52"/>
        <end position="72"/>
    </location>
</feature>
<feature type="transmembrane region" description="Helical" evidence="5">
    <location>
        <begin position="289"/>
        <end position="311"/>
    </location>
</feature>
<protein>
    <submittedName>
        <fullName evidence="7">APC family permease</fullName>
    </submittedName>
</protein>
<dbReference type="PANTHER" id="PTHR42770:SF8">
    <property type="entry name" value="PUTRESCINE IMPORTER PUUP"/>
    <property type="match status" value="1"/>
</dbReference>
<feature type="transmembrane region" description="Helical" evidence="5">
    <location>
        <begin position="157"/>
        <end position="180"/>
    </location>
</feature>
<dbReference type="InterPro" id="IPR004841">
    <property type="entry name" value="AA-permease/SLC12A_dom"/>
</dbReference>
<dbReference type="Proteomes" id="UP001589748">
    <property type="component" value="Unassembled WGS sequence"/>
</dbReference>
<feature type="domain" description="Amino acid permease/ SLC12A" evidence="6">
    <location>
        <begin position="27"/>
        <end position="371"/>
    </location>
</feature>
<keyword evidence="8" id="KW-1185">Reference proteome</keyword>
<feature type="transmembrane region" description="Helical" evidence="5">
    <location>
        <begin position="200"/>
        <end position="222"/>
    </location>
</feature>
<name>A0ABV5LW88_9ACTN</name>
<feature type="transmembrane region" description="Helical" evidence="5">
    <location>
        <begin position="391"/>
        <end position="409"/>
    </location>
</feature>
<evidence type="ECO:0000259" key="6">
    <source>
        <dbReference type="Pfam" id="PF00324"/>
    </source>
</evidence>
<reference evidence="7 8" key="1">
    <citation type="submission" date="2024-09" db="EMBL/GenBank/DDBJ databases">
        <authorList>
            <person name="Sun Q."/>
            <person name="Mori K."/>
        </authorList>
    </citation>
    <scope>NUCLEOTIDE SEQUENCE [LARGE SCALE GENOMIC DNA]</scope>
    <source>
        <strain evidence="7 8">TISTR 1856</strain>
    </source>
</reference>
<evidence type="ECO:0000256" key="2">
    <source>
        <dbReference type="ARBA" id="ARBA00022692"/>
    </source>
</evidence>
<feature type="transmembrane region" description="Helical" evidence="5">
    <location>
        <begin position="21"/>
        <end position="46"/>
    </location>
</feature>
<sequence>MAQPVTNETATGSRPHLQRVLGLPALVFFGLAYMVPLTVFTTYGIVTDSTQGHLPGAYVITLAAMLFTAYSYGRMVAIHPVAGSAYSYAQRGFGGHTGFMVGWSLLLDYLFLPMVNYLVIGIYMADATGIPAPVWVVGSIVLVTLLNVLGVKLLAGVNVALVGIQFVFIAVFVLLSVRHLSGNEVPSLTEPFFTGAEPGLLFGGAAVLALSFLGFDAISTLSEETRDPRRTIPRAIIIATLTGGILYILLSWVSALVFPEWQTFSNVDSASLDVMARVGGDFLTTFFTAAYVAGCFASAMASQAGVSRILFAMGRDGTLPRAFFGRLSRRFGTPVLATLLVGLISCSALFVDLTLAAAVVSFGALVAFSVVNASVVKVYVVDENHRSPADLVRYGLIPAVGLILTLWLWTSLSRTTFTVGLIWVAVGLVYLVLLTRGFRRPAPTLDLREE</sequence>
<accession>A0ABV5LW88</accession>
<keyword evidence="4 5" id="KW-0472">Membrane</keyword>
<comment type="caution">
    <text evidence="7">The sequence shown here is derived from an EMBL/GenBank/DDBJ whole genome shotgun (WGS) entry which is preliminary data.</text>
</comment>
<proteinExistence type="predicted"/>
<organism evidence="7 8">
    <name type="scientific">Kineococcus gynurae</name>
    <dbReference type="NCBI Taxonomy" id="452979"/>
    <lineage>
        <taxon>Bacteria</taxon>
        <taxon>Bacillati</taxon>
        <taxon>Actinomycetota</taxon>
        <taxon>Actinomycetes</taxon>
        <taxon>Kineosporiales</taxon>
        <taxon>Kineosporiaceae</taxon>
        <taxon>Kineococcus</taxon>
    </lineage>
</organism>
<dbReference type="RefSeq" id="WP_380137096.1">
    <property type="nucleotide sequence ID" value="NZ_JBHLUI010000008.1"/>
</dbReference>
<feature type="transmembrane region" description="Helical" evidence="5">
    <location>
        <begin position="132"/>
        <end position="150"/>
    </location>
</feature>
<dbReference type="EMBL" id="JBHMDM010000007">
    <property type="protein sequence ID" value="MFB9378323.1"/>
    <property type="molecule type" value="Genomic_DNA"/>
</dbReference>
<feature type="transmembrane region" description="Helical" evidence="5">
    <location>
        <begin position="357"/>
        <end position="379"/>
    </location>
</feature>
<dbReference type="Gene3D" id="1.20.1740.10">
    <property type="entry name" value="Amino acid/polyamine transporter I"/>
    <property type="match status" value="1"/>
</dbReference>